<keyword evidence="1" id="KW-1133">Transmembrane helix</keyword>
<evidence type="ECO:0000256" key="1">
    <source>
        <dbReference type="SAM" id="Phobius"/>
    </source>
</evidence>
<name>A0A2M7QHH5_9BACT</name>
<proteinExistence type="predicted"/>
<gene>
    <name evidence="2" type="ORF">COY87_04390</name>
</gene>
<dbReference type="Proteomes" id="UP000229401">
    <property type="component" value="Unassembled WGS sequence"/>
</dbReference>
<organism evidence="2 3">
    <name type="scientific">Candidatus Roizmanbacteria bacterium CG_4_10_14_0_8_um_filter_33_9</name>
    <dbReference type="NCBI Taxonomy" id="1974826"/>
    <lineage>
        <taxon>Bacteria</taxon>
        <taxon>Candidatus Roizmaniibacteriota</taxon>
    </lineage>
</organism>
<keyword evidence="1" id="KW-0472">Membrane</keyword>
<dbReference type="AlphaFoldDB" id="A0A2M7QHH5"/>
<sequence length="197" mass="22895">MKLSEDPKKQIVLFIFLLLVLFIIMFIFDIFSKKPSKKVIKTAIDTNNISPTTQQINNITQPSVGKNILLPTYSPEKGTGVDLENPKISSSIQEIQKLYPYLPYVFTFKTTTNKEVSIIIPDKDAQINSWTLTVNIFNLNYRSQKGDNDYISMKNSFVETTQFIKNWIKEKGADYNNIMFNWGEQDYIQNKSQEWLE</sequence>
<reference evidence="3" key="1">
    <citation type="submission" date="2017-09" db="EMBL/GenBank/DDBJ databases">
        <title>Depth-based differentiation of microbial function through sediment-hosted aquifers and enrichment of novel symbionts in the deep terrestrial subsurface.</title>
        <authorList>
            <person name="Probst A.J."/>
            <person name="Ladd B."/>
            <person name="Jarett J.K."/>
            <person name="Geller-Mcgrath D.E."/>
            <person name="Sieber C.M.K."/>
            <person name="Emerson J.B."/>
            <person name="Anantharaman K."/>
            <person name="Thomas B.C."/>
            <person name="Malmstrom R."/>
            <person name="Stieglmeier M."/>
            <person name="Klingl A."/>
            <person name="Woyke T."/>
            <person name="Ryan C.M."/>
            <person name="Banfield J.F."/>
        </authorList>
    </citation>
    <scope>NUCLEOTIDE SEQUENCE [LARGE SCALE GENOMIC DNA]</scope>
</reference>
<protein>
    <submittedName>
        <fullName evidence="2">Uncharacterized protein</fullName>
    </submittedName>
</protein>
<evidence type="ECO:0000313" key="3">
    <source>
        <dbReference type="Proteomes" id="UP000229401"/>
    </source>
</evidence>
<comment type="caution">
    <text evidence="2">The sequence shown here is derived from an EMBL/GenBank/DDBJ whole genome shotgun (WGS) entry which is preliminary data.</text>
</comment>
<dbReference type="EMBL" id="PFLI01000147">
    <property type="protein sequence ID" value="PIY71773.1"/>
    <property type="molecule type" value="Genomic_DNA"/>
</dbReference>
<accession>A0A2M7QHH5</accession>
<keyword evidence="1" id="KW-0812">Transmembrane</keyword>
<evidence type="ECO:0000313" key="2">
    <source>
        <dbReference type="EMBL" id="PIY71773.1"/>
    </source>
</evidence>
<feature type="transmembrane region" description="Helical" evidence="1">
    <location>
        <begin position="12"/>
        <end position="31"/>
    </location>
</feature>